<feature type="binding site" evidence="14">
    <location>
        <position position="871"/>
    </location>
    <ligand>
        <name>Mn(2+)</name>
        <dbReference type="ChEBI" id="CHEBI:29035"/>
        <label>4</label>
    </ligand>
</feature>
<keyword evidence="19" id="KW-1185">Reference proteome</keyword>
<dbReference type="RefSeq" id="WP_337698783.1">
    <property type="nucleotide sequence ID" value="NZ_JBBEGM010000001.1"/>
</dbReference>
<dbReference type="PROSITE" id="PS51855">
    <property type="entry name" value="MGS"/>
    <property type="match status" value="1"/>
</dbReference>
<dbReference type="NCBIfam" id="NF003671">
    <property type="entry name" value="PRK05294.1"/>
    <property type="match status" value="1"/>
</dbReference>
<feature type="region of interest" description="Allosteric domain" evidence="14">
    <location>
        <begin position="980"/>
        <end position="1129"/>
    </location>
</feature>
<dbReference type="InterPro" id="IPR036914">
    <property type="entry name" value="MGS-like_dom_sf"/>
</dbReference>
<feature type="binding site" evidence="14">
    <location>
        <position position="242"/>
    </location>
    <ligand>
        <name>ATP</name>
        <dbReference type="ChEBI" id="CHEBI:30616"/>
        <label>1</label>
    </ligand>
</feature>
<dbReference type="SMART" id="SM01096">
    <property type="entry name" value="CPSase_L_D3"/>
    <property type="match status" value="1"/>
</dbReference>
<feature type="binding site" evidence="14">
    <location>
        <position position="814"/>
    </location>
    <ligand>
        <name>ATP</name>
        <dbReference type="ChEBI" id="CHEBI:30616"/>
        <label>2</label>
    </ligand>
</feature>
<dbReference type="SUPFAM" id="SSF52335">
    <property type="entry name" value="Methylglyoxal synthase-like"/>
    <property type="match status" value="1"/>
</dbReference>
<dbReference type="InterPro" id="IPR013815">
    <property type="entry name" value="ATP_grasp_subdomain_1"/>
</dbReference>
<comment type="similarity">
    <text evidence="2 14">Belongs to the CarB family.</text>
</comment>
<feature type="binding site" evidence="14">
    <location>
        <position position="241"/>
    </location>
    <ligand>
        <name>ATP</name>
        <dbReference type="ChEBI" id="CHEBI:30616"/>
        <label>1</label>
    </ligand>
</feature>
<dbReference type="Gene3D" id="3.30.470.20">
    <property type="entry name" value="ATP-grasp fold, B domain"/>
    <property type="match status" value="2"/>
</dbReference>
<feature type="binding site" evidence="14">
    <location>
        <position position="816"/>
    </location>
    <ligand>
        <name>ATP</name>
        <dbReference type="ChEBI" id="CHEBI:30616"/>
        <label>2</label>
    </ligand>
</feature>
<feature type="binding site" evidence="14">
    <location>
        <position position="857"/>
    </location>
    <ligand>
        <name>Mg(2+)</name>
        <dbReference type="ChEBI" id="CHEBI:18420"/>
        <label>3</label>
    </ligand>
</feature>
<feature type="compositionally biased region" description="Acidic residues" evidence="15">
    <location>
        <begin position="413"/>
        <end position="422"/>
    </location>
</feature>
<gene>
    <name evidence="14 18" type="primary">carB</name>
    <name evidence="18" type="ORF">WCD58_01110</name>
</gene>
<evidence type="ECO:0000313" key="18">
    <source>
        <dbReference type="EMBL" id="MEJ2859731.1"/>
    </source>
</evidence>
<comment type="cofactor">
    <cofactor evidence="14">
        <name>Mg(2+)</name>
        <dbReference type="ChEBI" id="CHEBI:18420"/>
    </cofactor>
    <cofactor evidence="14">
        <name>Mn(2+)</name>
        <dbReference type="ChEBI" id="CHEBI:29035"/>
    </cofactor>
    <text evidence="14">Binds 4 Mg(2+) or Mn(2+) ions per subunit.</text>
</comment>
<dbReference type="InterPro" id="IPR006275">
    <property type="entry name" value="CPSase_lsu"/>
</dbReference>
<dbReference type="Gene3D" id="3.30.1490.20">
    <property type="entry name" value="ATP-grasp fold, A domain"/>
    <property type="match status" value="1"/>
</dbReference>
<dbReference type="SMART" id="SM00851">
    <property type="entry name" value="MGS"/>
    <property type="match status" value="1"/>
</dbReference>
<comment type="subunit">
    <text evidence="14">Composed of two chains; the small (or glutamine) chain promotes the hydrolysis of glutamine to ammonia, which is used by the large (or ammonia) chain to synthesize carbamoyl phosphate. Tetramer of heterodimers (alpha,beta)4.</text>
</comment>
<dbReference type="InterPro" id="IPR011607">
    <property type="entry name" value="MGS-like_dom"/>
</dbReference>
<dbReference type="PROSITE" id="PS00866">
    <property type="entry name" value="CPSASE_1"/>
    <property type="match status" value="1"/>
</dbReference>
<evidence type="ECO:0000256" key="2">
    <source>
        <dbReference type="ARBA" id="ARBA00009799"/>
    </source>
</evidence>
<dbReference type="GO" id="GO:0004088">
    <property type="term" value="F:carbamoyl-phosphate synthase (glutamine-hydrolyzing) activity"/>
    <property type="evidence" value="ECO:0007669"/>
    <property type="project" value="UniProtKB-EC"/>
</dbReference>
<dbReference type="HAMAP" id="MF_01210_B">
    <property type="entry name" value="CPSase_L_chain_B"/>
    <property type="match status" value="1"/>
</dbReference>
<comment type="function">
    <text evidence="14">Large subunit of the glutamine-dependent carbamoyl phosphate synthetase (CPSase). CPSase catalyzes the formation of carbamoyl phosphate from the ammonia moiety of glutamine, carbonate, and phosphate donated by ATP, constituting the first step of 2 biosynthetic pathways, one leading to arginine and/or urea and the other to pyrimidine nucleotides. The large subunit (synthetase) binds the substrates ammonia (free or transferred from glutamine from the small subunit), hydrogencarbonate and ATP and carries out an ATP-coupled ligase reaction, activating hydrogencarbonate by forming carboxy phosphate which reacts with ammonia to form carbamoyl phosphate.</text>
</comment>
<dbReference type="NCBIfam" id="TIGR01369">
    <property type="entry name" value="CPSaseII_lrg"/>
    <property type="match status" value="1"/>
</dbReference>
<dbReference type="InterPro" id="IPR005480">
    <property type="entry name" value="CPSase_lsu_oligo"/>
</dbReference>
<comment type="catalytic activity">
    <reaction evidence="14">
        <text>hydrogencarbonate + L-glutamine + 2 ATP + H2O = carbamoyl phosphate + L-glutamate + 2 ADP + phosphate + 2 H(+)</text>
        <dbReference type="Rhea" id="RHEA:18633"/>
        <dbReference type="ChEBI" id="CHEBI:15377"/>
        <dbReference type="ChEBI" id="CHEBI:15378"/>
        <dbReference type="ChEBI" id="CHEBI:17544"/>
        <dbReference type="ChEBI" id="CHEBI:29985"/>
        <dbReference type="ChEBI" id="CHEBI:30616"/>
        <dbReference type="ChEBI" id="CHEBI:43474"/>
        <dbReference type="ChEBI" id="CHEBI:58228"/>
        <dbReference type="ChEBI" id="CHEBI:58359"/>
        <dbReference type="ChEBI" id="CHEBI:456216"/>
        <dbReference type="EC" id="6.3.5.5"/>
    </reaction>
</comment>
<feature type="binding site" evidence="14">
    <location>
        <position position="871"/>
    </location>
    <ligand>
        <name>Mg(2+)</name>
        <dbReference type="ChEBI" id="CHEBI:18420"/>
        <label>4</label>
    </ligand>
</feature>
<feature type="binding site" evidence="14">
    <location>
        <position position="210"/>
    </location>
    <ligand>
        <name>ATP</name>
        <dbReference type="ChEBI" id="CHEBI:30616"/>
        <label>1</label>
    </ligand>
</feature>
<feature type="binding site" evidence="14">
    <location>
        <position position="215"/>
    </location>
    <ligand>
        <name>ATP</name>
        <dbReference type="ChEBI" id="CHEBI:30616"/>
        <label>1</label>
    </ligand>
</feature>
<evidence type="ECO:0000256" key="7">
    <source>
        <dbReference type="ARBA" id="ARBA00022737"/>
    </source>
</evidence>
<feature type="binding site" evidence="14">
    <location>
        <position position="129"/>
    </location>
    <ligand>
        <name>ATP</name>
        <dbReference type="ChEBI" id="CHEBI:30616"/>
        <label>1</label>
    </ligand>
</feature>
<feature type="binding site" evidence="14">
    <location>
        <position position="815"/>
    </location>
    <ligand>
        <name>ATP</name>
        <dbReference type="ChEBI" id="CHEBI:30616"/>
        <label>2</label>
    </ligand>
</feature>
<dbReference type="Gene3D" id="3.40.50.20">
    <property type="match status" value="2"/>
</dbReference>
<feature type="binding site" evidence="14">
    <location>
        <position position="176"/>
    </location>
    <ligand>
        <name>ATP</name>
        <dbReference type="ChEBI" id="CHEBI:30616"/>
        <label>1</label>
    </ligand>
</feature>
<evidence type="ECO:0000259" key="17">
    <source>
        <dbReference type="PROSITE" id="PS51855"/>
    </source>
</evidence>
<feature type="binding site" evidence="14">
    <location>
        <position position="869"/>
    </location>
    <ligand>
        <name>Mn(2+)</name>
        <dbReference type="ChEBI" id="CHEBI:29035"/>
        <label>4</label>
    </ligand>
</feature>
<feature type="domain" description="ATP-grasp" evidence="16">
    <location>
        <begin position="133"/>
        <end position="328"/>
    </location>
</feature>
<proteinExistence type="inferred from homology"/>
<evidence type="ECO:0000256" key="6">
    <source>
        <dbReference type="ARBA" id="ARBA00022723"/>
    </source>
</evidence>
<feature type="binding site" evidence="14">
    <location>
        <position position="857"/>
    </location>
    <ligand>
        <name>Mn(2+)</name>
        <dbReference type="ChEBI" id="CHEBI:29035"/>
        <label>3</label>
    </ligand>
</feature>
<keyword evidence="11 14" id="KW-0665">Pyrimidine biosynthesis</keyword>
<comment type="domain">
    <text evidence="14">The large subunit is composed of 2 ATP-grasp domains that are involved in binding the 2 ATP molecules needed for carbamoyl phosphate synthesis. The N-terminal ATP-grasp domain (referred to as the carboxyphosphate synthetic component) catalyzes the ATP-dependent phosphorylation of hydrogencarbonate to carboxyphosphate and the subsequent nucleophilic attack by ammonia to form a carbamate intermediate. The C-terminal ATP-grasp domain (referred to as the carbamoyl phosphate synthetic component) then catalyzes the phosphorylation of carbamate with the second ATP to form the end product carbamoyl phosphate. The reactive and unstable enzyme intermediates are sequentially channeled from one active site to the next through the interior of the protein over a distance of at least 96 A.</text>
</comment>
<protein>
    <recommendedName>
        <fullName evidence="14">Carbamoyl phosphate synthase large chain</fullName>
        <ecNumber evidence="14">6.3.4.16</ecNumber>
        <ecNumber evidence="14">6.3.5.5</ecNumber>
    </recommendedName>
    <alternativeName>
        <fullName evidence="14">Carbamoyl phosphate synthetase ammonia chain</fullName>
    </alternativeName>
</protein>
<evidence type="ECO:0000256" key="8">
    <source>
        <dbReference type="ARBA" id="ARBA00022741"/>
    </source>
</evidence>
<dbReference type="InterPro" id="IPR033937">
    <property type="entry name" value="MGS_CPS_CarB"/>
</dbReference>
<evidence type="ECO:0000256" key="4">
    <source>
        <dbReference type="ARBA" id="ARBA00022598"/>
    </source>
</evidence>
<dbReference type="PROSITE" id="PS00867">
    <property type="entry name" value="CPSASE_2"/>
    <property type="match status" value="2"/>
</dbReference>
<feature type="binding site" evidence="14">
    <location>
        <position position="299"/>
    </location>
    <ligand>
        <name>ATP</name>
        <dbReference type="ChEBI" id="CHEBI:30616"/>
        <label>1</label>
    </ligand>
</feature>
<evidence type="ECO:0000256" key="5">
    <source>
        <dbReference type="ARBA" id="ARBA00022605"/>
    </source>
</evidence>
<comment type="catalytic activity">
    <reaction evidence="13 14">
        <text>hydrogencarbonate + NH4(+) + 2 ATP = carbamoyl phosphate + 2 ADP + phosphate + 2 H(+)</text>
        <dbReference type="Rhea" id="RHEA:18029"/>
        <dbReference type="ChEBI" id="CHEBI:15378"/>
        <dbReference type="ChEBI" id="CHEBI:17544"/>
        <dbReference type="ChEBI" id="CHEBI:28938"/>
        <dbReference type="ChEBI" id="CHEBI:30616"/>
        <dbReference type="ChEBI" id="CHEBI:43474"/>
        <dbReference type="ChEBI" id="CHEBI:58228"/>
        <dbReference type="ChEBI" id="CHEBI:456216"/>
        <dbReference type="EC" id="6.3.4.16"/>
    </reaction>
</comment>
<evidence type="ECO:0000256" key="9">
    <source>
        <dbReference type="ARBA" id="ARBA00022840"/>
    </source>
</evidence>
<evidence type="ECO:0000256" key="13">
    <source>
        <dbReference type="ARBA" id="ARBA00047359"/>
    </source>
</evidence>
<keyword evidence="8 14" id="KW-0547">Nucleotide-binding</keyword>
<dbReference type="Proteomes" id="UP001369736">
    <property type="component" value="Unassembled WGS sequence"/>
</dbReference>
<dbReference type="InterPro" id="IPR036897">
    <property type="entry name" value="CarbamoylP_synth_lsu_oligo_sf"/>
</dbReference>
<feature type="binding site" evidence="14">
    <location>
        <position position="301"/>
    </location>
    <ligand>
        <name>Mn(2+)</name>
        <dbReference type="ChEBI" id="CHEBI:29035"/>
        <label>2</label>
    </ligand>
</feature>
<evidence type="ECO:0000256" key="14">
    <source>
        <dbReference type="HAMAP-Rule" id="MF_01210"/>
    </source>
</evidence>
<feature type="binding site" evidence="14">
    <location>
        <position position="299"/>
    </location>
    <ligand>
        <name>Mg(2+)</name>
        <dbReference type="ChEBI" id="CHEBI:18420"/>
        <label>2</label>
    </ligand>
</feature>
<dbReference type="SUPFAM" id="SSF56059">
    <property type="entry name" value="Glutathione synthetase ATP-binding domain-like"/>
    <property type="match status" value="2"/>
</dbReference>
<keyword evidence="6" id="KW-0479">Metal-binding</keyword>
<feature type="binding site" evidence="14">
    <location>
        <position position="175"/>
    </location>
    <ligand>
        <name>ATP</name>
        <dbReference type="ChEBI" id="CHEBI:30616"/>
        <label>1</label>
    </ligand>
</feature>
<feature type="binding site" evidence="14">
    <location>
        <position position="169"/>
    </location>
    <ligand>
        <name>ATP</name>
        <dbReference type="ChEBI" id="CHEBI:30616"/>
        <label>1</label>
    </ligand>
</feature>
<dbReference type="EC" id="6.3.4.16" evidence="14"/>
<feature type="binding site" evidence="14">
    <location>
        <position position="299"/>
    </location>
    <ligand>
        <name>Mg(2+)</name>
        <dbReference type="ChEBI" id="CHEBI:18420"/>
        <label>1</label>
    </ligand>
</feature>
<feature type="binding site" evidence="14">
    <location>
        <position position="208"/>
    </location>
    <ligand>
        <name>ATP</name>
        <dbReference type="ChEBI" id="CHEBI:30616"/>
        <label>1</label>
    </ligand>
</feature>
<evidence type="ECO:0000256" key="1">
    <source>
        <dbReference type="ARBA" id="ARBA00005077"/>
    </source>
</evidence>
<feature type="binding site" evidence="14">
    <location>
        <position position="285"/>
    </location>
    <ligand>
        <name>Mn(2+)</name>
        <dbReference type="ChEBI" id="CHEBI:29035"/>
        <label>1</label>
    </ligand>
</feature>
<dbReference type="SUPFAM" id="SSF52440">
    <property type="entry name" value="PreATP-grasp domain"/>
    <property type="match status" value="2"/>
</dbReference>
<keyword evidence="10" id="KW-0460">Magnesium</keyword>
<comment type="caution">
    <text evidence="18">The sequence shown here is derived from an EMBL/GenBank/DDBJ whole genome shotgun (WGS) entry which is preliminary data.</text>
</comment>
<dbReference type="InterPro" id="IPR005483">
    <property type="entry name" value="CPSase_dom"/>
</dbReference>
<feature type="region of interest" description="Disordered" evidence="15">
    <location>
        <begin position="408"/>
        <end position="431"/>
    </location>
</feature>
<comment type="pathway">
    <text evidence="1 14">Amino-acid biosynthesis; L-arginine biosynthesis; carbamoyl phosphate from bicarbonate: step 1/1.</text>
</comment>
<dbReference type="EC" id="6.3.5.5" evidence="14"/>
<name>A0ABU8LY71_9PSEU</name>
<dbReference type="Pfam" id="PF02786">
    <property type="entry name" value="CPSase_L_D2"/>
    <property type="match status" value="2"/>
</dbReference>
<dbReference type="Gene3D" id="3.40.50.1380">
    <property type="entry name" value="Methylglyoxal synthase-like domain"/>
    <property type="match status" value="1"/>
</dbReference>
<dbReference type="NCBIfam" id="NF009455">
    <property type="entry name" value="PRK12815.1"/>
    <property type="match status" value="1"/>
</dbReference>
<dbReference type="InterPro" id="IPR011761">
    <property type="entry name" value="ATP-grasp"/>
</dbReference>
<keyword evidence="4 14" id="KW-0436">Ligase</keyword>
<dbReference type="Pfam" id="PF02142">
    <property type="entry name" value="MGS"/>
    <property type="match status" value="1"/>
</dbReference>
<organism evidence="18 19">
    <name type="scientific">Actinomycetospora flava</name>
    <dbReference type="NCBI Taxonomy" id="3129232"/>
    <lineage>
        <taxon>Bacteria</taxon>
        <taxon>Bacillati</taxon>
        <taxon>Actinomycetota</taxon>
        <taxon>Actinomycetes</taxon>
        <taxon>Pseudonocardiales</taxon>
        <taxon>Pseudonocardiaceae</taxon>
        <taxon>Actinomycetospora</taxon>
    </lineage>
</organism>
<evidence type="ECO:0000313" key="19">
    <source>
        <dbReference type="Proteomes" id="UP001369736"/>
    </source>
</evidence>
<evidence type="ECO:0000256" key="11">
    <source>
        <dbReference type="ARBA" id="ARBA00022975"/>
    </source>
</evidence>
<dbReference type="InterPro" id="IPR005479">
    <property type="entry name" value="CPAse_ATP-bd"/>
</dbReference>
<dbReference type="Pfam" id="PF02787">
    <property type="entry name" value="CPSase_L_D3"/>
    <property type="match status" value="1"/>
</dbReference>
<feature type="binding site" evidence="14">
    <location>
        <position position="285"/>
    </location>
    <ligand>
        <name>ATP</name>
        <dbReference type="ChEBI" id="CHEBI:30616"/>
        <label>1</label>
    </ligand>
</feature>
<dbReference type="InterPro" id="IPR058047">
    <property type="entry name" value="CPSase_preATP-grasp"/>
</dbReference>
<feature type="binding site" evidence="14">
    <location>
        <position position="285"/>
    </location>
    <ligand>
        <name>Mg(2+)</name>
        <dbReference type="ChEBI" id="CHEBI:18420"/>
        <label>1</label>
    </ligand>
</feature>
<dbReference type="PRINTS" id="PR00098">
    <property type="entry name" value="CPSASE"/>
</dbReference>
<feature type="binding site" evidence="14">
    <location>
        <position position="869"/>
    </location>
    <ligand>
        <name>Mg(2+)</name>
        <dbReference type="ChEBI" id="CHEBI:18420"/>
        <label>4</label>
    </ligand>
</feature>
<feature type="binding site" evidence="14">
    <location>
        <position position="243"/>
    </location>
    <ligand>
        <name>ATP</name>
        <dbReference type="ChEBI" id="CHEBI:30616"/>
        <label>1</label>
    </ligand>
</feature>
<evidence type="ECO:0000256" key="10">
    <source>
        <dbReference type="ARBA" id="ARBA00022842"/>
    </source>
</evidence>
<keyword evidence="3 14" id="KW-0055">Arginine biosynthesis</keyword>
<feature type="binding site" evidence="14">
    <location>
        <position position="742"/>
    </location>
    <ligand>
        <name>ATP</name>
        <dbReference type="ChEBI" id="CHEBI:30616"/>
        <label>2</label>
    </ligand>
</feature>
<dbReference type="Gene3D" id="1.10.1030.10">
    <property type="entry name" value="Carbamoyl-phosphate synthetase, large subunit oligomerisation domain"/>
    <property type="match status" value="1"/>
</dbReference>
<feature type="region of interest" description="Carboxyphosphate synthetic domain" evidence="14">
    <location>
        <begin position="1"/>
        <end position="402"/>
    </location>
</feature>
<feature type="binding site" evidence="14">
    <location>
        <position position="783"/>
    </location>
    <ligand>
        <name>ATP</name>
        <dbReference type="ChEBI" id="CHEBI:30616"/>
        <label>2</label>
    </ligand>
</feature>
<feature type="binding site" evidence="14">
    <location>
        <position position="857"/>
    </location>
    <ligand>
        <name>ATP</name>
        <dbReference type="ChEBI" id="CHEBI:30616"/>
        <label>2</label>
    </ligand>
</feature>
<feature type="binding site" evidence="14">
    <location>
        <position position="299"/>
    </location>
    <ligand>
        <name>Mn(2+)</name>
        <dbReference type="ChEBI" id="CHEBI:29035"/>
        <label>1</label>
    </ligand>
</feature>
<feature type="binding site" evidence="14">
    <location>
        <position position="869"/>
    </location>
    <ligand>
        <name>Mg(2+)</name>
        <dbReference type="ChEBI" id="CHEBI:18420"/>
        <label>3</label>
    </ligand>
</feature>
<dbReference type="CDD" id="cd01424">
    <property type="entry name" value="MGS_CPS_II"/>
    <property type="match status" value="1"/>
</dbReference>
<dbReference type="PANTHER" id="PTHR11405">
    <property type="entry name" value="CARBAMOYLTRANSFERASE FAMILY MEMBER"/>
    <property type="match status" value="1"/>
</dbReference>
<feature type="binding site" evidence="14">
    <location>
        <position position="301"/>
    </location>
    <ligand>
        <name>Mg(2+)</name>
        <dbReference type="ChEBI" id="CHEBI:18420"/>
        <label>2</label>
    </ligand>
</feature>
<sequence length="1129" mass="119553">MPRRDDIRHVLVIGSGPIVIGQAAEFDYSGTQACRVLREEGLRVSLVNSNPATIMTDPEIADATYVEPITVEHVTKVIEAERPDALLATLGGQTALNTAIALHDAGVLERYGVELIGADIDAIQRGEDRLKFKEIVRSIGGDVPRSEVCHSMDEVRATVAEVGLPVVIRPSFTMGGLGSGLAYTHDELERLAGTGLSASPVHEVLIEESVLGWKEFELELMRDGKDNVVVVCSIENVDPMGVHTGDSVTVAPAMTLTDREYQVMRDTGIAVLREVGVETGGCNIQFAIHPDTGRLVVIEMNPRVSRSSALASKATGFPIAKIAARLAVGYTLDEITNDITGETPASFEPTLDYVVVKVPRFAFEKFPGADPTLTTTMKSVGEAMALGRSFPEALNKALRSAETKALGFWTQPDPDETPEAGDIEGSTPIGERSSTIEAALHQASLPRDGRLYAVERALRLGASVEQVTEASGIDAWFVEQIEGLVALRTELADAPVLDGVLLRRAKRAGLSDAQVAAVRPELAGEAGVRALRHRLGVRPVYKTVDTCAAEFAARTPYHYSAYESDPAAETEVEPQTERPKVIILGSGPNRIGQGIEFDYSCVHAATALRAAGFETVMLNCNPETVSTDYDTSDRLYFEPLTQEDVLEVVHAEQVSGGGGPGLVGVVVQLGGQTPLKLAAGLEAAGVPVVGTPPAAIDLAESRGAFGRVLADAELPAPPYGTATSFDGAREIAAEVGYPVLVRPSYVLGGRGMEIVYDDATLADYIARATEVTPDHPVLVDRFLDDAIEIDVDALCDAEGDVYLGGVMEHIEEAGVHSGDSSCALPPITLGVAELETVRESTVALARRLGVRGLMNIQYALKDDVLFVLEANPRASRTVPFVSKATGVPLAGAASRVMLGATIADLRAEGLLPATGDGTELPREHPVAVKEAVLPFHRFRRPDGRGVDSLLGPEMKSTGEVMGIDHAFSTAFAKSQAAASGPLPVSGKVFVSVANRDKRSLIFPVKRLADLGFEILATAGTASVLERNGIPCEVVRKHFEGPDNIVDRIAAGEVALVVNTPVGHSGPRIDGYEIRAACLDVGVPCVTTVQGAAAAVQAVEAAIRGEVAVTPLQVFHERLAKARAQLGAGE</sequence>
<keyword evidence="5 14" id="KW-0028">Amino-acid biosynthesis</keyword>
<keyword evidence="9 14" id="KW-0067">ATP-binding</keyword>
<feature type="binding site" evidence="14">
    <location>
        <position position="869"/>
    </location>
    <ligand>
        <name>ATP</name>
        <dbReference type="ChEBI" id="CHEBI:30616"/>
        <label>2</label>
    </ligand>
</feature>
<keyword evidence="7 14" id="KW-0677">Repeat</keyword>
<accession>A0ABU8LY71</accession>
<keyword evidence="12" id="KW-0464">Manganese</keyword>
<comment type="caution">
    <text evidence="14">Lacks conserved residue(s) required for the propagation of feature annotation.</text>
</comment>
<feature type="binding site" evidence="14">
    <location>
        <position position="299"/>
    </location>
    <ligand>
        <name>Mn(2+)</name>
        <dbReference type="ChEBI" id="CHEBI:29035"/>
        <label>2</label>
    </ligand>
</feature>
<comment type="pathway">
    <text evidence="14">Pyrimidine metabolism; UMP biosynthesis via de novo pathway; (S)-dihydroorotate from bicarbonate: step 1/3.</text>
</comment>
<reference evidence="18 19" key="1">
    <citation type="submission" date="2024-03" db="EMBL/GenBank/DDBJ databases">
        <title>Actinomycetospora sp. OC33-EN07, a novel actinomycete isolated from wild orchid (Aerides multiflora).</title>
        <authorList>
            <person name="Suriyachadkun C."/>
        </authorList>
    </citation>
    <scope>NUCLEOTIDE SEQUENCE [LARGE SCALE GENOMIC DNA]</scope>
    <source>
        <strain evidence="18 19">OC33-EN07</strain>
    </source>
</reference>
<evidence type="ECO:0000256" key="15">
    <source>
        <dbReference type="SAM" id="MobiDB-lite"/>
    </source>
</evidence>
<dbReference type="SUPFAM" id="SSF48108">
    <property type="entry name" value="Carbamoyl phosphate synthetase, large subunit connection domain"/>
    <property type="match status" value="1"/>
</dbReference>
<dbReference type="PROSITE" id="PS50975">
    <property type="entry name" value="ATP_GRASP"/>
    <property type="match status" value="2"/>
</dbReference>
<dbReference type="EMBL" id="JBBEGM010000001">
    <property type="protein sequence ID" value="MEJ2859731.1"/>
    <property type="molecule type" value="Genomic_DNA"/>
</dbReference>
<feature type="binding site" evidence="14">
    <location>
        <position position="781"/>
    </location>
    <ligand>
        <name>ATP</name>
        <dbReference type="ChEBI" id="CHEBI:30616"/>
        <label>2</label>
    </ligand>
</feature>
<feature type="domain" description="MGS-like" evidence="17">
    <location>
        <begin position="980"/>
        <end position="1129"/>
    </location>
</feature>
<dbReference type="Pfam" id="PF25596">
    <property type="entry name" value="CPSase_L_D1"/>
    <property type="match status" value="2"/>
</dbReference>
<feature type="binding site" evidence="14">
    <location>
        <position position="817"/>
    </location>
    <ligand>
        <name>ATP</name>
        <dbReference type="ChEBI" id="CHEBI:30616"/>
        <label>2</label>
    </ligand>
</feature>
<evidence type="ECO:0000256" key="12">
    <source>
        <dbReference type="ARBA" id="ARBA00023211"/>
    </source>
</evidence>
<evidence type="ECO:0000256" key="3">
    <source>
        <dbReference type="ARBA" id="ARBA00022571"/>
    </source>
</evidence>
<dbReference type="PANTHER" id="PTHR11405:SF53">
    <property type="entry name" value="CARBAMOYL-PHOSPHATE SYNTHASE [AMMONIA], MITOCHONDRIAL"/>
    <property type="match status" value="1"/>
</dbReference>
<dbReference type="InterPro" id="IPR016185">
    <property type="entry name" value="PreATP-grasp_dom_sf"/>
</dbReference>
<evidence type="ECO:0000259" key="16">
    <source>
        <dbReference type="PROSITE" id="PS50975"/>
    </source>
</evidence>
<feature type="binding site" evidence="14">
    <location>
        <position position="788"/>
    </location>
    <ligand>
        <name>ATP</name>
        <dbReference type="ChEBI" id="CHEBI:30616"/>
        <label>2</label>
    </ligand>
</feature>
<feature type="domain" description="ATP-grasp" evidence="16">
    <location>
        <begin position="706"/>
        <end position="898"/>
    </location>
</feature>
<feature type="binding site" evidence="14">
    <location>
        <position position="869"/>
    </location>
    <ligand>
        <name>Mn(2+)</name>
        <dbReference type="ChEBI" id="CHEBI:29035"/>
        <label>3</label>
    </ligand>
</feature>